<evidence type="ECO:0000313" key="1">
    <source>
        <dbReference type="EMBL" id="RKF64132.1"/>
    </source>
</evidence>
<dbReference type="AlphaFoldDB" id="A0A420I3A3"/>
<proteinExistence type="predicted"/>
<protein>
    <submittedName>
        <fullName evidence="1">Uncharacterized protein</fullName>
    </submittedName>
</protein>
<reference evidence="1 2" key="1">
    <citation type="journal article" date="2018" name="BMC Genomics">
        <title>Comparative genome analyses reveal sequence features reflecting distinct modes of host-adaptation between dicot and monocot powdery mildew.</title>
        <authorList>
            <person name="Wu Y."/>
            <person name="Ma X."/>
            <person name="Pan Z."/>
            <person name="Kale S.D."/>
            <person name="Song Y."/>
            <person name="King H."/>
            <person name="Zhang Q."/>
            <person name="Presley C."/>
            <person name="Deng X."/>
            <person name="Wei C.I."/>
            <person name="Xiao S."/>
        </authorList>
    </citation>
    <scope>NUCLEOTIDE SEQUENCE [LARGE SCALE GENOMIC DNA]</scope>
    <source>
        <strain evidence="1">UMSG2</strain>
    </source>
</reference>
<comment type="caution">
    <text evidence="1">The sequence shown here is derived from an EMBL/GenBank/DDBJ whole genome shotgun (WGS) entry which is preliminary data.</text>
</comment>
<keyword evidence="2" id="KW-1185">Reference proteome</keyword>
<name>A0A420I3A3_9PEZI</name>
<evidence type="ECO:0000313" key="2">
    <source>
        <dbReference type="Proteomes" id="UP000286134"/>
    </source>
</evidence>
<dbReference type="Proteomes" id="UP000286134">
    <property type="component" value="Unassembled WGS sequence"/>
</dbReference>
<accession>A0A420I3A3</accession>
<gene>
    <name evidence="1" type="ORF">OnM2_021092</name>
</gene>
<organism evidence="1 2">
    <name type="scientific">Erysiphe neolycopersici</name>
    <dbReference type="NCBI Taxonomy" id="212602"/>
    <lineage>
        <taxon>Eukaryota</taxon>
        <taxon>Fungi</taxon>
        <taxon>Dikarya</taxon>
        <taxon>Ascomycota</taxon>
        <taxon>Pezizomycotina</taxon>
        <taxon>Leotiomycetes</taxon>
        <taxon>Erysiphales</taxon>
        <taxon>Erysiphaceae</taxon>
        <taxon>Erysiphe</taxon>
    </lineage>
</organism>
<dbReference type="EMBL" id="MCFK01002107">
    <property type="protein sequence ID" value="RKF64132.1"/>
    <property type="molecule type" value="Genomic_DNA"/>
</dbReference>
<sequence length="74" mass="8536">MSPTKEPVPRLSLEKLLRLETEDRCRLFYPKMAERVYVNRDESACLIVHSPHALSAGKPLEMGGLYFQAKYIKI</sequence>